<keyword evidence="1" id="KW-0472">Membrane</keyword>
<feature type="transmembrane region" description="Helical" evidence="1">
    <location>
        <begin position="81"/>
        <end position="97"/>
    </location>
</feature>
<keyword evidence="1" id="KW-1133">Transmembrane helix</keyword>
<dbReference type="RefSeq" id="WP_110988390.1">
    <property type="nucleotide sequence ID" value="NZ_CAWNWM010000022.1"/>
</dbReference>
<dbReference type="Proteomes" id="UP000248857">
    <property type="component" value="Unassembled WGS sequence"/>
</dbReference>
<dbReference type="InterPro" id="IPR046192">
    <property type="entry name" value="DUF6220"/>
</dbReference>
<evidence type="ECO:0000256" key="1">
    <source>
        <dbReference type="SAM" id="Phobius"/>
    </source>
</evidence>
<accession>A0A2W1JJ32</accession>
<proteinExistence type="predicted"/>
<sequence>MTINLDVERDNTYAKNWVNIGFYAVSILFNVCLMAQVLTVGVAYFSDPAWWTVHKWLVRGYGGLSLVLLGGAFMTPSSARIRSLAASLPVLMGFQFFSLHVKTPLHLEIFHPLIGFALFYVSSSLVHNVSRRLFPTGNPSVH</sequence>
<feature type="transmembrane region" description="Helical" evidence="1">
    <location>
        <begin position="20"/>
        <end position="44"/>
    </location>
</feature>
<dbReference type="OrthoDB" id="513213at2"/>
<feature type="transmembrane region" description="Helical" evidence="1">
    <location>
        <begin position="109"/>
        <end position="126"/>
    </location>
</feature>
<evidence type="ECO:0000313" key="3">
    <source>
        <dbReference type="Proteomes" id="UP000248857"/>
    </source>
</evidence>
<feature type="transmembrane region" description="Helical" evidence="1">
    <location>
        <begin position="56"/>
        <end position="74"/>
    </location>
</feature>
<name>A0A2W1JJ32_9CYAN</name>
<dbReference type="Pfam" id="PF19728">
    <property type="entry name" value="DUF6220"/>
    <property type="match status" value="1"/>
</dbReference>
<keyword evidence="3" id="KW-1185">Reference proteome</keyword>
<dbReference type="EMBL" id="PQWO01000022">
    <property type="protein sequence ID" value="PZD71062.1"/>
    <property type="molecule type" value="Genomic_DNA"/>
</dbReference>
<keyword evidence="1" id="KW-0812">Transmembrane</keyword>
<dbReference type="AlphaFoldDB" id="A0A2W1JJ32"/>
<protein>
    <submittedName>
        <fullName evidence="2">Uncharacterized protein</fullName>
    </submittedName>
</protein>
<comment type="caution">
    <text evidence="2">The sequence shown here is derived from an EMBL/GenBank/DDBJ whole genome shotgun (WGS) entry which is preliminary data.</text>
</comment>
<reference evidence="2 3" key="1">
    <citation type="journal article" date="2018" name="Sci. Rep.">
        <title>A novel species of the marine cyanobacterium Acaryochloris with a unique pigment content and lifestyle.</title>
        <authorList>
            <person name="Partensky F."/>
            <person name="Six C."/>
            <person name="Ratin M."/>
            <person name="Garczarek L."/>
            <person name="Vaulot D."/>
            <person name="Probert I."/>
            <person name="Calteau A."/>
            <person name="Gourvil P."/>
            <person name="Marie D."/>
            <person name="Grebert T."/>
            <person name="Bouchier C."/>
            <person name="Le Panse S."/>
            <person name="Gachenot M."/>
            <person name="Rodriguez F."/>
            <person name="Garrido J.L."/>
        </authorList>
    </citation>
    <scope>NUCLEOTIDE SEQUENCE [LARGE SCALE GENOMIC DNA]</scope>
    <source>
        <strain evidence="2 3">RCC1774</strain>
    </source>
</reference>
<gene>
    <name evidence="2" type="ORF">C1752_08265</name>
</gene>
<organism evidence="2 3">
    <name type="scientific">Acaryochloris thomasi RCC1774</name>
    <dbReference type="NCBI Taxonomy" id="1764569"/>
    <lineage>
        <taxon>Bacteria</taxon>
        <taxon>Bacillati</taxon>
        <taxon>Cyanobacteriota</taxon>
        <taxon>Cyanophyceae</taxon>
        <taxon>Acaryochloridales</taxon>
        <taxon>Acaryochloridaceae</taxon>
        <taxon>Acaryochloris</taxon>
        <taxon>Acaryochloris thomasi</taxon>
    </lineage>
</organism>
<evidence type="ECO:0000313" key="2">
    <source>
        <dbReference type="EMBL" id="PZD71062.1"/>
    </source>
</evidence>